<reference evidence="1" key="2">
    <citation type="submission" date="2020-10" db="EMBL/GenBank/DDBJ databases">
        <title>Comparative genomics of the Acetobacterium genus.</title>
        <authorList>
            <person name="Marshall C."/>
            <person name="May H."/>
            <person name="Norman S."/>
        </authorList>
    </citation>
    <scope>NUCLEOTIDE SEQUENCE</scope>
    <source>
        <strain evidence="1">DER-2019</strain>
    </source>
</reference>
<keyword evidence="2" id="KW-1185">Reference proteome</keyword>
<dbReference type="Gene3D" id="3.40.1440.10">
    <property type="entry name" value="GIY-YIG endonuclease"/>
    <property type="match status" value="1"/>
</dbReference>
<reference evidence="1" key="1">
    <citation type="submission" date="2019-10" db="EMBL/GenBank/DDBJ databases">
        <authorList>
            <person name="Ross D.E."/>
            <person name="Gulliver D."/>
        </authorList>
    </citation>
    <scope>NUCLEOTIDE SEQUENCE</scope>
    <source>
        <strain evidence="1">DER-2019</strain>
    </source>
</reference>
<evidence type="ECO:0000313" key="2">
    <source>
        <dbReference type="Proteomes" id="UP000616595"/>
    </source>
</evidence>
<name>A0A923KX33_9FIRM</name>
<gene>
    <name evidence="1" type="ORF">GH810_12315</name>
</gene>
<organism evidence="1 2">
    <name type="scientific">Acetobacterium paludosum</name>
    <dbReference type="NCBI Taxonomy" id="52693"/>
    <lineage>
        <taxon>Bacteria</taxon>
        <taxon>Bacillati</taxon>
        <taxon>Bacillota</taxon>
        <taxon>Clostridia</taxon>
        <taxon>Eubacteriales</taxon>
        <taxon>Eubacteriaceae</taxon>
        <taxon>Acetobacterium</taxon>
    </lineage>
</organism>
<dbReference type="CDD" id="cd10451">
    <property type="entry name" value="GIY-YIG_LuxR_like"/>
    <property type="match status" value="1"/>
</dbReference>
<accession>A0A923KX33</accession>
<dbReference type="Proteomes" id="UP000616595">
    <property type="component" value="Unassembled WGS sequence"/>
</dbReference>
<comment type="caution">
    <text evidence="1">The sequence shown here is derived from an EMBL/GenBank/DDBJ whole genome shotgun (WGS) entry which is preliminary data.</text>
</comment>
<dbReference type="AlphaFoldDB" id="A0A923KX33"/>
<sequence>MKKSQSKKEIIAAYKEQKQTGGIFVIRNLKTGKLFLDATPNIQGMANRFEFSRKTGSCVSQKLQNDWLIYGGENFVFEILEKLDMNEDQSRKEFKEDLETLKSLWLEKYDDESCC</sequence>
<proteinExistence type="predicted"/>
<evidence type="ECO:0000313" key="1">
    <source>
        <dbReference type="EMBL" id="MBC3889100.1"/>
    </source>
</evidence>
<dbReference type="EMBL" id="WJBD01000015">
    <property type="protein sequence ID" value="MBC3889100.1"/>
    <property type="molecule type" value="Genomic_DNA"/>
</dbReference>
<protein>
    <submittedName>
        <fullName evidence="1">GIY-YIG nuclease family protein</fullName>
    </submittedName>
</protein>
<dbReference type="RefSeq" id="WP_148567642.1">
    <property type="nucleotide sequence ID" value="NZ_RXYA01000011.1"/>
</dbReference>
<dbReference type="OrthoDB" id="9789954at2"/>
<dbReference type="InterPro" id="IPR035901">
    <property type="entry name" value="GIY-YIG_endonuc_sf"/>
</dbReference>